<reference evidence="1 2" key="1">
    <citation type="submission" date="2023-07" db="EMBL/GenBank/DDBJ databases">
        <title>Sorghum-associated microbial communities from plants grown in Nebraska, USA.</title>
        <authorList>
            <person name="Schachtman D."/>
        </authorList>
    </citation>
    <scope>NUCLEOTIDE SEQUENCE [LARGE SCALE GENOMIC DNA]</scope>
    <source>
        <strain evidence="1 2">BE124</strain>
    </source>
</reference>
<evidence type="ECO:0000313" key="2">
    <source>
        <dbReference type="Proteomes" id="UP001261871"/>
    </source>
</evidence>
<comment type="caution">
    <text evidence="1">The sequence shown here is derived from an EMBL/GenBank/DDBJ whole genome shotgun (WGS) entry which is preliminary data.</text>
</comment>
<evidence type="ECO:0000313" key="1">
    <source>
        <dbReference type="EMBL" id="MDR6843612.1"/>
    </source>
</evidence>
<dbReference type="EMBL" id="JAVDTX010000001">
    <property type="protein sequence ID" value="MDR6843612.1"/>
    <property type="molecule type" value="Genomic_DNA"/>
</dbReference>
<proteinExistence type="predicted"/>
<dbReference type="RefSeq" id="WP_310003181.1">
    <property type="nucleotide sequence ID" value="NZ_JAVDTX010000001.1"/>
</dbReference>
<gene>
    <name evidence="1" type="ORF">J2W95_000292</name>
</gene>
<dbReference type="Proteomes" id="UP001261871">
    <property type="component" value="Unassembled WGS sequence"/>
</dbReference>
<sequence length="317" mass="35862">MFNIKTLFFTSLFLIPTIHYGQHTDEINSNRPGESMSAFAVGKTVIQVETGVFGIQESHSLSNYDANGFGLDFELRYGAFLESLEFIADVQYLNEKYTYPMQVDDRSDFKQAVLGAKYLIYDPNKGYKKEANIYSWKANHKFDWHQVIPAVAVFAGANFTGADNPYYFSPESAISPKAALILQNHLGDGSWVFVTNIIYNYIATDYPSLSYILTLTKGINKKWSAFVENQGIKSDFYSDAIVRGGAAYLINRNMQVDASISTNFKDTPSILYGGVGVSWRYDGRYKEVHLLTKEEKAAEKMAKKSKPKKGFRLFKKK</sequence>
<accession>A0ABU1RY64</accession>
<organism evidence="1 2">
    <name type="scientific">Flavobacterium granuli</name>
    <dbReference type="NCBI Taxonomy" id="280093"/>
    <lineage>
        <taxon>Bacteria</taxon>
        <taxon>Pseudomonadati</taxon>
        <taxon>Bacteroidota</taxon>
        <taxon>Flavobacteriia</taxon>
        <taxon>Flavobacteriales</taxon>
        <taxon>Flavobacteriaceae</taxon>
        <taxon>Flavobacterium</taxon>
    </lineage>
</organism>
<dbReference type="Pfam" id="PF13557">
    <property type="entry name" value="Phenol_MetA_deg"/>
    <property type="match status" value="1"/>
</dbReference>
<protein>
    <recommendedName>
        <fullName evidence="3">MetA-pathway of phenol degradation</fullName>
    </recommendedName>
</protein>
<evidence type="ECO:0008006" key="3">
    <source>
        <dbReference type="Google" id="ProtNLM"/>
    </source>
</evidence>
<dbReference type="InterPro" id="IPR025737">
    <property type="entry name" value="FApF"/>
</dbReference>
<keyword evidence="2" id="KW-1185">Reference proteome</keyword>
<name>A0ABU1RY64_9FLAO</name>